<evidence type="ECO:0000256" key="3">
    <source>
        <dbReference type="ARBA" id="ARBA00022475"/>
    </source>
</evidence>
<dbReference type="SUPFAM" id="SSF161098">
    <property type="entry name" value="MetI-like"/>
    <property type="match status" value="1"/>
</dbReference>
<proteinExistence type="inferred from homology"/>
<dbReference type="EMBL" id="BAAAHE010000018">
    <property type="protein sequence ID" value="GAA0620865.1"/>
    <property type="molecule type" value="Genomic_DNA"/>
</dbReference>
<dbReference type="RefSeq" id="WP_344605039.1">
    <property type="nucleotide sequence ID" value="NZ_BAAAHE010000018.1"/>
</dbReference>
<feature type="transmembrane region" description="Helical" evidence="7">
    <location>
        <begin position="230"/>
        <end position="253"/>
    </location>
</feature>
<evidence type="ECO:0000259" key="9">
    <source>
        <dbReference type="PROSITE" id="PS50928"/>
    </source>
</evidence>
<dbReference type="Pfam" id="PF12911">
    <property type="entry name" value="OppC_N"/>
    <property type="match status" value="1"/>
</dbReference>
<keyword evidence="5 7" id="KW-1133">Transmembrane helix</keyword>
<gene>
    <name evidence="10" type="ORF">GCM10009547_24390</name>
</gene>
<dbReference type="InterPro" id="IPR050366">
    <property type="entry name" value="BP-dependent_transpt_permease"/>
</dbReference>
<comment type="subcellular location">
    <subcellularLocation>
        <location evidence="1 7">Cell membrane</location>
        <topology evidence="1 7">Multi-pass membrane protein</topology>
    </subcellularLocation>
</comment>
<feature type="region of interest" description="Disordered" evidence="8">
    <location>
        <begin position="1"/>
        <end position="22"/>
    </location>
</feature>
<feature type="transmembrane region" description="Helical" evidence="7">
    <location>
        <begin position="280"/>
        <end position="301"/>
    </location>
</feature>
<sequence>MSDPSAVSADLTSAHVGEGSQESARSLGRDAWDDLRKRPMVIAAVVMIGILIVMAAFPGLFTSRGPRDCVPLYAREGPSGDAWFGRDLLGCDVYARTIYGARASVVVGVLAAAMVFVVGVTLGMIAGYFGGFVDTVISRTADVFYGIPFILGAIIVLISLPTGSDTAFWIPVMKVVLALTVLVWPAMGRLMRSSVLQIKQADYVAAARALGASSPRILRTHVLPNAVQPAIVYATVALGAFIGAEATLSYLGVGLRPPVVSWGIDINRATGYMQSSPHMLFFPAVFLSITVLAFIMLGDAVRDALDPKLR</sequence>
<evidence type="ECO:0000256" key="7">
    <source>
        <dbReference type="RuleBase" id="RU363032"/>
    </source>
</evidence>
<evidence type="ECO:0000256" key="8">
    <source>
        <dbReference type="SAM" id="MobiDB-lite"/>
    </source>
</evidence>
<reference evidence="10 11" key="1">
    <citation type="journal article" date="2019" name="Int. J. Syst. Evol. Microbiol.">
        <title>The Global Catalogue of Microorganisms (GCM) 10K type strain sequencing project: providing services to taxonomists for standard genome sequencing and annotation.</title>
        <authorList>
            <consortium name="The Broad Institute Genomics Platform"/>
            <consortium name="The Broad Institute Genome Sequencing Center for Infectious Disease"/>
            <person name="Wu L."/>
            <person name="Ma J."/>
        </authorList>
    </citation>
    <scope>NUCLEOTIDE SEQUENCE [LARGE SCALE GENOMIC DNA]</scope>
    <source>
        <strain evidence="10 11">JCM 10671</strain>
    </source>
</reference>
<evidence type="ECO:0000256" key="4">
    <source>
        <dbReference type="ARBA" id="ARBA00022692"/>
    </source>
</evidence>
<feature type="transmembrane region" description="Helical" evidence="7">
    <location>
        <begin position="105"/>
        <end position="131"/>
    </location>
</feature>
<comment type="caution">
    <text evidence="10">The sequence shown here is derived from an EMBL/GenBank/DDBJ whole genome shotgun (WGS) entry which is preliminary data.</text>
</comment>
<dbReference type="PROSITE" id="PS50928">
    <property type="entry name" value="ABC_TM1"/>
    <property type="match status" value="1"/>
</dbReference>
<feature type="domain" description="ABC transmembrane type-1" evidence="9">
    <location>
        <begin position="101"/>
        <end position="298"/>
    </location>
</feature>
<dbReference type="Proteomes" id="UP001500957">
    <property type="component" value="Unassembled WGS sequence"/>
</dbReference>
<evidence type="ECO:0000313" key="11">
    <source>
        <dbReference type="Proteomes" id="UP001500957"/>
    </source>
</evidence>
<evidence type="ECO:0000256" key="5">
    <source>
        <dbReference type="ARBA" id="ARBA00022989"/>
    </source>
</evidence>
<keyword evidence="4 7" id="KW-0812">Transmembrane</keyword>
<accession>A0ABN1GVG8</accession>
<evidence type="ECO:0000256" key="6">
    <source>
        <dbReference type="ARBA" id="ARBA00023136"/>
    </source>
</evidence>
<keyword evidence="3" id="KW-1003">Cell membrane</keyword>
<keyword evidence="6 7" id="KW-0472">Membrane</keyword>
<name>A0ABN1GVG8_9ACTN</name>
<feature type="transmembrane region" description="Helical" evidence="7">
    <location>
        <begin position="143"/>
        <end position="162"/>
    </location>
</feature>
<dbReference type="InterPro" id="IPR000515">
    <property type="entry name" value="MetI-like"/>
</dbReference>
<dbReference type="Gene3D" id="1.10.3720.10">
    <property type="entry name" value="MetI-like"/>
    <property type="match status" value="1"/>
</dbReference>
<comment type="similarity">
    <text evidence="7">Belongs to the binding-protein-dependent transport system permease family.</text>
</comment>
<protein>
    <submittedName>
        <fullName evidence="10">ABC transporter permease</fullName>
    </submittedName>
</protein>
<dbReference type="CDD" id="cd06261">
    <property type="entry name" value="TM_PBP2"/>
    <property type="match status" value="1"/>
</dbReference>
<dbReference type="PANTHER" id="PTHR43386">
    <property type="entry name" value="OLIGOPEPTIDE TRANSPORT SYSTEM PERMEASE PROTEIN APPC"/>
    <property type="match status" value="1"/>
</dbReference>
<feature type="transmembrane region" description="Helical" evidence="7">
    <location>
        <begin position="41"/>
        <end position="61"/>
    </location>
</feature>
<dbReference type="InterPro" id="IPR025966">
    <property type="entry name" value="OppC_N"/>
</dbReference>
<evidence type="ECO:0000256" key="2">
    <source>
        <dbReference type="ARBA" id="ARBA00022448"/>
    </source>
</evidence>
<keyword evidence="2 7" id="KW-0813">Transport</keyword>
<dbReference type="InterPro" id="IPR035906">
    <property type="entry name" value="MetI-like_sf"/>
</dbReference>
<organism evidence="10 11">
    <name type="scientific">Sporichthya brevicatena</name>
    <dbReference type="NCBI Taxonomy" id="171442"/>
    <lineage>
        <taxon>Bacteria</taxon>
        <taxon>Bacillati</taxon>
        <taxon>Actinomycetota</taxon>
        <taxon>Actinomycetes</taxon>
        <taxon>Sporichthyales</taxon>
        <taxon>Sporichthyaceae</taxon>
        <taxon>Sporichthya</taxon>
    </lineage>
</organism>
<dbReference type="PANTHER" id="PTHR43386:SF6">
    <property type="entry name" value="ABC TRANSPORTER PERMEASE PROTEIN"/>
    <property type="match status" value="1"/>
</dbReference>
<feature type="transmembrane region" description="Helical" evidence="7">
    <location>
        <begin position="168"/>
        <end position="187"/>
    </location>
</feature>
<keyword evidence="11" id="KW-1185">Reference proteome</keyword>
<evidence type="ECO:0000313" key="10">
    <source>
        <dbReference type="EMBL" id="GAA0620865.1"/>
    </source>
</evidence>
<evidence type="ECO:0000256" key="1">
    <source>
        <dbReference type="ARBA" id="ARBA00004651"/>
    </source>
</evidence>
<dbReference type="Pfam" id="PF00528">
    <property type="entry name" value="BPD_transp_1"/>
    <property type="match status" value="1"/>
</dbReference>